<dbReference type="Gene3D" id="3.40.50.720">
    <property type="entry name" value="NAD(P)-binding Rossmann-like Domain"/>
    <property type="match status" value="1"/>
</dbReference>
<organism evidence="3 4">
    <name type="scientific">Kingdonia uniflora</name>
    <dbReference type="NCBI Taxonomy" id="39325"/>
    <lineage>
        <taxon>Eukaryota</taxon>
        <taxon>Viridiplantae</taxon>
        <taxon>Streptophyta</taxon>
        <taxon>Embryophyta</taxon>
        <taxon>Tracheophyta</taxon>
        <taxon>Spermatophyta</taxon>
        <taxon>Magnoliopsida</taxon>
        <taxon>Ranunculales</taxon>
        <taxon>Circaeasteraceae</taxon>
        <taxon>Kingdonia</taxon>
    </lineage>
</organism>
<dbReference type="OrthoDB" id="294295at2759"/>
<comment type="similarity">
    <text evidence="1">Belongs to the short-chain dehydrogenases/reductases (SDR) family.</text>
</comment>
<dbReference type="PRINTS" id="PR00081">
    <property type="entry name" value="GDHRDH"/>
</dbReference>
<name>A0A7J7P4P1_9MAGN</name>
<keyword evidence="2" id="KW-0560">Oxidoreductase</keyword>
<dbReference type="EMBL" id="JACGCM010000270">
    <property type="protein sequence ID" value="KAF6174391.1"/>
    <property type="molecule type" value="Genomic_DNA"/>
</dbReference>
<keyword evidence="4" id="KW-1185">Reference proteome</keyword>
<dbReference type="SUPFAM" id="SSF51735">
    <property type="entry name" value="NAD(P)-binding Rossmann-fold domains"/>
    <property type="match status" value="1"/>
</dbReference>
<reference evidence="3 4" key="1">
    <citation type="journal article" date="2020" name="IScience">
        <title>Genome Sequencing of the Endangered Kingdonia uniflora (Circaeasteraceae, Ranunculales) Reveals Potential Mechanisms of Evolutionary Specialization.</title>
        <authorList>
            <person name="Sun Y."/>
            <person name="Deng T."/>
            <person name="Zhang A."/>
            <person name="Moore M.J."/>
            <person name="Landis J.B."/>
            <person name="Lin N."/>
            <person name="Zhang H."/>
            <person name="Zhang X."/>
            <person name="Huang J."/>
            <person name="Zhang X."/>
            <person name="Sun H."/>
            <person name="Wang H."/>
        </authorList>
    </citation>
    <scope>NUCLEOTIDE SEQUENCE [LARGE SCALE GENOMIC DNA]</scope>
    <source>
        <strain evidence="3">TB1705</strain>
        <tissue evidence="3">Leaf</tissue>
    </source>
</reference>
<proteinExistence type="inferred from homology"/>
<dbReference type="InterPro" id="IPR036291">
    <property type="entry name" value="NAD(P)-bd_dom_sf"/>
</dbReference>
<dbReference type="Proteomes" id="UP000541444">
    <property type="component" value="Unassembled WGS sequence"/>
</dbReference>
<gene>
    <name evidence="3" type="ORF">GIB67_034148</name>
</gene>
<accession>A0A7J7P4P1</accession>
<dbReference type="Pfam" id="PF13561">
    <property type="entry name" value="adh_short_C2"/>
    <property type="match status" value="1"/>
</dbReference>
<dbReference type="InterPro" id="IPR002347">
    <property type="entry name" value="SDR_fam"/>
</dbReference>
<dbReference type="GO" id="GO:0016491">
    <property type="term" value="F:oxidoreductase activity"/>
    <property type="evidence" value="ECO:0007669"/>
    <property type="project" value="UniProtKB-KW"/>
</dbReference>
<evidence type="ECO:0000313" key="4">
    <source>
        <dbReference type="Proteomes" id="UP000541444"/>
    </source>
</evidence>
<evidence type="ECO:0000256" key="2">
    <source>
        <dbReference type="ARBA" id="ARBA00023002"/>
    </source>
</evidence>
<sequence>MIPGKQGCILINGRVSTVTGGYAYQVYATSKHAIIGLMKNTAAILGQFGIRVNCIYSFVVVTIMATDYFPDKDVKWIEDYACKISNLEGAVLTADDVAKAVVYFWERRLQIYQWTQFYN</sequence>
<evidence type="ECO:0000313" key="3">
    <source>
        <dbReference type="EMBL" id="KAF6174391.1"/>
    </source>
</evidence>
<protein>
    <submittedName>
        <fullName evidence="3">Uncharacterized protein</fullName>
    </submittedName>
</protein>
<dbReference type="PANTHER" id="PTHR43180">
    <property type="entry name" value="3-OXOACYL-(ACYL-CARRIER-PROTEIN) REDUCTASE (AFU_ORTHOLOGUE AFUA_6G11210)"/>
    <property type="match status" value="1"/>
</dbReference>
<dbReference type="AlphaFoldDB" id="A0A7J7P4P1"/>
<evidence type="ECO:0000256" key="1">
    <source>
        <dbReference type="ARBA" id="ARBA00006484"/>
    </source>
</evidence>
<dbReference type="PANTHER" id="PTHR43180:SF30">
    <property type="entry name" value="MOMILACTONE A SYNTHASE"/>
    <property type="match status" value="1"/>
</dbReference>
<comment type="caution">
    <text evidence="3">The sequence shown here is derived from an EMBL/GenBank/DDBJ whole genome shotgun (WGS) entry which is preliminary data.</text>
</comment>